<dbReference type="InParanoid" id="A0A0C3E1G6"/>
<evidence type="ECO:0000256" key="1">
    <source>
        <dbReference type="SAM" id="MobiDB-lite"/>
    </source>
</evidence>
<dbReference type="Proteomes" id="UP000054321">
    <property type="component" value="Unassembled WGS sequence"/>
</dbReference>
<evidence type="ECO:0000313" key="2">
    <source>
        <dbReference type="EMBL" id="KIN08128.1"/>
    </source>
</evidence>
<feature type="region of interest" description="Disordered" evidence="1">
    <location>
        <begin position="1"/>
        <end position="52"/>
    </location>
</feature>
<feature type="compositionally biased region" description="Basic and acidic residues" evidence="1">
    <location>
        <begin position="68"/>
        <end position="90"/>
    </location>
</feature>
<proteinExistence type="predicted"/>
<accession>A0A0C3E1G6</accession>
<keyword evidence="3" id="KW-1185">Reference proteome</keyword>
<reference evidence="2 3" key="1">
    <citation type="submission" date="2014-04" db="EMBL/GenBank/DDBJ databases">
        <authorList>
            <consortium name="DOE Joint Genome Institute"/>
            <person name="Kuo A."/>
            <person name="Martino E."/>
            <person name="Perotto S."/>
            <person name="Kohler A."/>
            <person name="Nagy L.G."/>
            <person name="Floudas D."/>
            <person name="Copeland A."/>
            <person name="Barry K.W."/>
            <person name="Cichocki N."/>
            <person name="Veneault-Fourrey C."/>
            <person name="LaButti K."/>
            <person name="Lindquist E.A."/>
            <person name="Lipzen A."/>
            <person name="Lundell T."/>
            <person name="Morin E."/>
            <person name="Murat C."/>
            <person name="Sun H."/>
            <person name="Tunlid A."/>
            <person name="Henrissat B."/>
            <person name="Grigoriev I.V."/>
            <person name="Hibbett D.S."/>
            <person name="Martin F."/>
            <person name="Nordberg H.P."/>
            <person name="Cantor M.N."/>
            <person name="Hua S.X."/>
        </authorList>
    </citation>
    <scope>NUCLEOTIDE SEQUENCE [LARGE SCALE GENOMIC DNA]</scope>
    <source>
        <strain evidence="2 3">Zn</strain>
    </source>
</reference>
<dbReference type="EMBL" id="KN832870">
    <property type="protein sequence ID" value="KIN08128.1"/>
    <property type="molecule type" value="Genomic_DNA"/>
</dbReference>
<evidence type="ECO:0000313" key="3">
    <source>
        <dbReference type="Proteomes" id="UP000054321"/>
    </source>
</evidence>
<feature type="compositionally biased region" description="Basic residues" evidence="1">
    <location>
        <begin position="1"/>
        <end position="12"/>
    </location>
</feature>
<feature type="region of interest" description="Disordered" evidence="1">
    <location>
        <begin position="68"/>
        <end position="99"/>
    </location>
</feature>
<sequence>MFFKILRTRRSPKSVARQSVNDTPPPPASSSNSQCTSAANASGSTTKAMKPDEVAHDYDLFLERARTEEEKRAKERQREIKEAQKRRAELSMDPWTKRM</sequence>
<gene>
    <name evidence="2" type="ORF">OIDMADRAFT_174997</name>
</gene>
<name>A0A0C3E1G6_OIDMZ</name>
<dbReference type="HOGENOM" id="CLU_2321026_0_0_1"/>
<reference evidence="3" key="2">
    <citation type="submission" date="2015-01" db="EMBL/GenBank/DDBJ databases">
        <title>Evolutionary Origins and Diversification of the Mycorrhizal Mutualists.</title>
        <authorList>
            <consortium name="DOE Joint Genome Institute"/>
            <consortium name="Mycorrhizal Genomics Consortium"/>
            <person name="Kohler A."/>
            <person name="Kuo A."/>
            <person name="Nagy L.G."/>
            <person name="Floudas D."/>
            <person name="Copeland A."/>
            <person name="Barry K.W."/>
            <person name="Cichocki N."/>
            <person name="Veneault-Fourrey C."/>
            <person name="LaButti K."/>
            <person name="Lindquist E.A."/>
            <person name="Lipzen A."/>
            <person name="Lundell T."/>
            <person name="Morin E."/>
            <person name="Murat C."/>
            <person name="Riley R."/>
            <person name="Ohm R."/>
            <person name="Sun H."/>
            <person name="Tunlid A."/>
            <person name="Henrissat B."/>
            <person name="Grigoriev I.V."/>
            <person name="Hibbett D.S."/>
            <person name="Martin F."/>
        </authorList>
    </citation>
    <scope>NUCLEOTIDE SEQUENCE [LARGE SCALE GENOMIC DNA]</scope>
    <source>
        <strain evidence="3">Zn</strain>
    </source>
</reference>
<protein>
    <submittedName>
        <fullName evidence="2">Uncharacterized protein</fullName>
    </submittedName>
</protein>
<feature type="compositionally biased region" description="Polar residues" evidence="1">
    <location>
        <begin position="29"/>
        <end position="47"/>
    </location>
</feature>
<organism evidence="2 3">
    <name type="scientific">Oidiodendron maius (strain Zn)</name>
    <dbReference type="NCBI Taxonomy" id="913774"/>
    <lineage>
        <taxon>Eukaryota</taxon>
        <taxon>Fungi</taxon>
        <taxon>Dikarya</taxon>
        <taxon>Ascomycota</taxon>
        <taxon>Pezizomycotina</taxon>
        <taxon>Leotiomycetes</taxon>
        <taxon>Leotiomycetes incertae sedis</taxon>
        <taxon>Myxotrichaceae</taxon>
        <taxon>Oidiodendron</taxon>
    </lineage>
</organism>
<dbReference type="AlphaFoldDB" id="A0A0C3E1G6"/>